<organism evidence="2 3">
    <name type="scientific">Chryseobacterium piscicola</name>
    <dbReference type="NCBI Taxonomy" id="551459"/>
    <lineage>
        <taxon>Bacteria</taxon>
        <taxon>Pseudomonadati</taxon>
        <taxon>Bacteroidota</taxon>
        <taxon>Flavobacteriia</taxon>
        <taxon>Flavobacteriales</taxon>
        <taxon>Weeksellaceae</taxon>
        <taxon>Chryseobacterium group</taxon>
        <taxon>Chryseobacterium</taxon>
    </lineage>
</organism>
<dbReference type="AlphaFoldDB" id="A0A2S7KE67"/>
<comment type="caution">
    <text evidence="2">The sequence shown here is derived from an EMBL/GenBank/DDBJ whole genome shotgun (WGS) entry which is preliminary data.</text>
</comment>
<accession>A0A2S7KE67</accession>
<evidence type="ECO:0000256" key="1">
    <source>
        <dbReference type="SAM" id="Coils"/>
    </source>
</evidence>
<keyword evidence="1" id="KW-0175">Coiled coil</keyword>
<reference evidence="2 3" key="1">
    <citation type="submission" date="2016-11" db="EMBL/GenBank/DDBJ databases">
        <title>Whole genomes of Flavobacteriaceae.</title>
        <authorList>
            <person name="Stine C."/>
            <person name="Li C."/>
            <person name="Tadesse D."/>
        </authorList>
    </citation>
    <scope>NUCLEOTIDE SEQUENCE [LARGE SCALE GENOMIC DNA]</scope>
    <source>
        <strain evidence="2 3">DSM 21068</strain>
    </source>
</reference>
<feature type="coiled-coil region" evidence="1">
    <location>
        <begin position="17"/>
        <end position="54"/>
    </location>
</feature>
<dbReference type="EMBL" id="MUGO01000014">
    <property type="protein sequence ID" value="PQA92755.1"/>
    <property type="molecule type" value="Genomic_DNA"/>
</dbReference>
<evidence type="ECO:0000313" key="2">
    <source>
        <dbReference type="EMBL" id="PQA92755.1"/>
    </source>
</evidence>
<evidence type="ECO:0000313" key="3">
    <source>
        <dbReference type="Proteomes" id="UP000238314"/>
    </source>
</evidence>
<proteinExistence type="predicted"/>
<keyword evidence="3" id="KW-1185">Reference proteome</keyword>
<name>A0A2S7KE67_9FLAO</name>
<dbReference type="Proteomes" id="UP000238314">
    <property type="component" value="Unassembled WGS sequence"/>
</dbReference>
<protein>
    <submittedName>
        <fullName evidence="2">Uncharacterized protein</fullName>
    </submittedName>
</protein>
<sequence length="157" mass="19232">MFYKINSYLQQYKNNFRKNMENNLDNYNQTVQKNQQEEEERVKAQQELEKDIAEYENCRGIFKMLSAETRMMMVKTNKAMYEIMLHNNYPYPNTNGISLRTINNPSYQFYLNFKDIYQQRFLEIKNIEDFNILNQKDKNHFRENFPGEYDLLQRNGK</sequence>
<gene>
    <name evidence="2" type="ORF">B0A70_10240</name>
</gene>